<accession>A0AAV1D7L5</accession>
<reference evidence="1" key="1">
    <citation type="submission" date="2023-03" db="EMBL/GenBank/DDBJ databases">
        <authorList>
            <person name="Julca I."/>
        </authorList>
    </citation>
    <scope>NUCLEOTIDE SEQUENCE</scope>
</reference>
<evidence type="ECO:0000313" key="1">
    <source>
        <dbReference type="EMBL" id="CAI9102812.1"/>
    </source>
</evidence>
<organism evidence="1 2">
    <name type="scientific">Oldenlandia corymbosa var. corymbosa</name>
    <dbReference type="NCBI Taxonomy" id="529605"/>
    <lineage>
        <taxon>Eukaryota</taxon>
        <taxon>Viridiplantae</taxon>
        <taxon>Streptophyta</taxon>
        <taxon>Embryophyta</taxon>
        <taxon>Tracheophyta</taxon>
        <taxon>Spermatophyta</taxon>
        <taxon>Magnoliopsida</taxon>
        <taxon>eudicotyledons</taxon>
        <taxon>Gunneridae</taxon>
        <taxon>Pentapetalae</taxon>
        <taxon>asterids</taxon>
        <taxon>lamiids</taxon>
        <taxon>Gentianales</taxon>
        <taxon>Rubiaceae</taxon>
        <taxon>Rubioideae</taxon>
        <taxon>Spermacoceae</taxon>
        <taxon>Hedyotis-Oldenlandia complex</taxon>
        <taxon>Oldenlandia</taxon>
    </lineage>
</organism>
<keyword evidence="2" id="KW-1185">Reference proteome</keyword>
<dbReference type="EMBL" id="OX459121">
    <property type="protein sequence ID" value="CAI9102812.1"/>
    <property type="molecule type" value="Genomic_DNA"/>
</dbReference>
<evidence type="ECO:0000313" key="2">
    <source>
        <dbReference type="Proteomes" id="UP001161247"/>
    </source>
</evidence>
<gene>
    <name evidence="1" type="ORF">OLC1_LOCUS12099</name>
</gene>
<dbReference type="AlphaFoldDB" id="A0AAV1D7L5"/>
<proteinExistence type="predicted"/>
<protein>
    <submittedName>
        <fullName evidence="1">OLC1v1001157C1</fullName>
    </submittedName>
</protein>
<name>A0AAV1D7L5_OLDCO</name>
<dbReference type="Proteomes" id="UP001161247">
    <property type="component" value="Chromosome 4"/>
</dbReference>
<sequence length="79" mass="8717">MGGFWLCEATSFKGGTELLKLKDWVKRAACFEGVITVGTRMVQNEGSARVCDEAACSIEITKRRCNDGSTFEPKLHIFA</sequence>